<feature type="compositionally biased region" description="Acidic residues" evidence="1">
    <location>
        <begin position="101"/>
        <end position="112"/>
    </location>
</feature>
<proteinExistence type="predicted"/>
<protein>
    <recommendedName>
        <fullName evidence="2">Myb-like DNA-binding domain-containing protein</fullName>
    </recommendedName>
</protein>
<dbReference type="InterPro" id="IPR054505">
    <property type="entry name" value="Myb_DNA-bind_8"/>
</dbReference>
<name>A0A8A3PF75_9HELO</name>
<evidence type="ECO:0000259" key="2">
    <source>
        <dbReference type="Pfam" id="PF22980"/>
    </source>
</evidence>
<feature type="region of interest" description="Disordered" evidence="1">
    <location>
        <begin position="55"/>
        <end position="128"/>
    </location>
</feature>
<feature type="compositionally biased region" description="Basic residues" evidence="1">
    <location>
        <begin position="85"/>
        <end position="97"/>
    </location>
</feature>
<accession>A0A8A3PF75</accession>
<organism evidence="3 4">
    <name type="scientific">Monilinia vaccinii-corymbosi</name>
    <dbReference type="NCBI Taxonomy" id="61207"/>
    <lineage>
        <taxon>Eukaryota</taxon>
        <taxon>Fungi</taxon>
        <taxon>Dikarya</taxon>
        <taxon>Ascomycota</taxon>
        <taxon>Pezizomycotina</taxon>
        <taxon>Leotiomycetes</taxon>
        <taxon>Helotiales</taxon>
        <taxon>Sclerotiniaceae</taxon>
        <taxon>Monilinia</taxon>
    </lineage>
</organism>
<feature type="compositionally biased region" description="Polar residues" evidence="1">
    <location>
        <begin position="260"/>
        <end position="271"/>
    </location>
</feature>
<dbReference type="Proteomes" id="UP000672032">
    <property type="component" value="Chromosome 4"/>
</dbReference>
<evidence type="ECO:0000313" key="4">
    <source>
        <dbReference type="Proteomes" id="UP000672032"/>
    </source>
</evidence>
<dbReference type="AlphaFoldDB" id="A0A8A3PF75"/>
<feature type="compositionally biased region" description="Low complexity" evidence="1">
    <location>
        <begin position="68"/>
        <end position="84"/>
    </location>
</feature>
<dbReference type="EMBL" id="CP063408">
    <property type="protein sequence ID" value="QSZ33719.1"/>
    <property type="molecule type" value="Genomic_DNA"/>
</dbReference>
<evidence type="ECO:0000256" key="1">
    <source>
        <dbReference type="SAM" id="MobiDB-lite"/>
    </source>
</evidence>
<gene>
    <name evidence="3" type="ORF">DSL72_005290</name>
</gene>
<dbReference type="OrthoDB" id="5353914at2759"/>
<keyword evidence="4" id="KW-1185">Reference proteome</keyword>
<dbReference type="Pfam" id="PF22980">
    <property type="entry name" value="Myb_DNA-bind_8"/>
    <property type="match status" value="1"/>
</dbReference>
<evidence type="ECO:0000313" key="3">
    <source>
        <dbReference type="EMBL" id="QSZ33719.1"/>
    </source>
</evidence>
<sequence>MAPASNEEQFKFLISCIRYSNNGKVDFGQVAKECKIVTKGAAAKRYERMMRSHGIAPNAASIKPAPGSSTTTSSSSSTPTSTPRSKSRCRGANKKRKFSNEDENVDDDEEGGESTNPGASKSRLKREIKGEMGARANVKEENPREDFPSAQLQEGLRMGLGLGLGAGLCDVNRELVDYYSVGGGSVNGDAGGLGYGDVEGYASTGMTAGAMSSGAMVSYSQQPVAYNFDAGGYGGMMGNRNGMGGHGGQNLTTPISQQYQSMRQGYESQGDSECPLLVE</sequence>
<feature type="region of interest" description="Disordered" evidence="1">
    <location>
        <begin position="260"/>
        <end position="279"/>
    </location>
</feature>
<reference evidence="3" key="1">
    <citation type="submission" date="2020-10" db="EMBL/GenBank/DDBJ databases">
        <title>Genome Sequence of Monilinia vaccinii-corymbosi Sheds Light on Mummy Berry Disease Infection of Blueberry and Mating Type.</title>
        <authorList>
            <person name="Yow A.G."/>
            <person name="Zhang Y."/>
            <person name="Bansal K."/>
            <person name="Eacker S.M."/>
            <person name="Sullivan S."/>
            <person name="Liachko I."/>
            <person name="Cubeta M.A."/>
            <person name="Rollins J.A."/>
            <person name="Ashrafi H."/>
        </authorList>
    </citation>
    <scope>NUCLEOTIDE SEQUENCE</scope>
    <source>
        <strain evidence="3">RL-1</strain>
    </source>
</reference>
<feature type="domain" description="Myb-like DNA-binding" evidence="2">
    <location>
        <begin position="7"/>
        <end position="54"/>
    </location>
</feature>